<dbReference type="Proteomes" id="UP000477722">
    <property type="component" value="Unassembled WGS sequence"/>
</dbReference>
<evidence type="ECO:0000259" key="5">
    <source>
        <dbReference type="PROSITE" id="PS50968"/>
    </source>
</evidence>
<keyword evidence="8" id="KW-1185">Reference proteome</keyword>
<comment type="caution">
    <text evidence="7">The sequence shown here is derived from an EMBL/GenBank/DDBJ whole genome shotgun (WGS) entry which is preliminary data.</text>
</comment>
<dbReference type="EMBL" id="JAAKZZ010000222">
    <property type="protein sequence ID" value="NGO70706.1"/>
    <property type="molecule type" value="Genomic_DNA"/>
</dbReference>
<dbReference type="GO" id="GO:0016874">
    <property type="term" value="F:ligase activity"/>
    <property type="evidence" value="ECO:0007669"/>
    <property type="project" value="UniProtKB-KW"/>
</dbReference>
<feature type="non-terminal residue" evidence="7">
    <location>
        <position position="1"/>
    </location>
</feature>
<dbReference type="Pfam" id="PF02785">
    <property type="entry name" value="Biotin_carb_C"/>
    <property type="match status" value="1"/>
</dbReference>
<dbReference type="InterPro" id="IPR011054">
    <property type="entry name" value="Rudment_hybrid_motif"/>
</dbReference>
<evidence type="ECO:0000256" key="2">
    <source>
        <dbReference type="ARBA" id="ARBA00022741"/>
    </source>
</evidence>
<accession>A0A6G4WZJ3</accession>
<reference evidence="7 8" key="1">
    <citation type="submission" date="2020-02" db="EMBL/GenBank/DDBJ databases">
        <title>Whole-genome analyses of novel actinobacteria.</title>
        <authorList>
            <person name="Sahin N."/>
            <person name="Tatar D."/>
        </authorList>
    </citation>
    <scope>NUCLEOTIDE SEQUENCE [LARGE SCALE GENOMIC DNA]</scope>
    <source>
        <strain evidence="7 8">SB3404</strain>
    </source>
</reference>
<proteinExistence type="predicted"/>
<dbReference type="InterPro" id="IPR005482">
    <property type="entry name" value="Biotin_COase_C"/>
</dbReference>
<dbReference type="CDD" id="cd06850">
    <property type="entry name" value="biotinyl_domain"/>
    <property type="match status" value="1"/>
</dbReference>
<dbReference type="RefSeq" id="WP_338146551.1">
    <property type="nucleotide sequence ID" value="NZ_JAAKZZ010000222.1"/>
</dbReference>
<organism evidence="7 8">
    <name type="scientific">Streptomyces boncukensis</name>
    <dbReference type="NCBI Taxonomy" id="2711219"/>
    <lineage>
        <taxon>Bacteria</taxon>
        <taxon>Bacillati</taxon>
        <taxon>Actinomycetota</taxon>
        <taxon>Actinomycetes</taxon>
        <taxon>Kitasatosporales</taxon>
        <taxon>Streptomycetaceae</taxon>
        <taxon>Streptomyces</taxon>
    </lineage>
</organism>
<dbReference type="PANTHER" id="PTHR18866:SF126">
    <property type="entry name" value="BIOTIN CARBOXYLASE"/>
    <property type="match status" value="1"/>
</dbReference>
<keyword evidence="1" id="KW-0436">Ligase</keyword>
<sequence length="322" mass="35066">PRPSGHAVEARLYAEDPARDWRPQTGRVRRFDVPEGVRTDSGVEPGTDIGVHYDPLLAKVAAHAPTRAEAVRRLAGALERARLHAPATNRALLVRSLRHPEFTAAETDTTFYERRLGELLAPRDGAAPPEERLSALAAALTQATRSGTVGWRNVPSQPHHRRYRTEPAGREHEIRYRWTRTGALLPEDQPGVRVLEAGAESAVLELDGVRRTFTVAAYEDTDQLYVDSPLGSYTFTALPRLPEPEPAHEPGSLLAQLPGTVVRVAEDLAVGARVRAGQPLLWLEAMKMQHQVVAPAEGVLTFLGAETGQQVESGAVLAVVTS</sequence>
<dbReference type="PROSITE" id="PS50979">
    <property type="entry name" value="BC"/>
    <property type="match status" value="1"/>
</dbReference>
<evidence type="ECO:0000256" key="4">
    <source>
        <dbReference type="ARBA" id="ARBA00023267"/>
    </source>
</evidence>
<dbReference type="SMART" id="SM00878">
    <property type="entry name" value="Biotin_carb_C"/>
    <property type="match status" value="1"/>
</dbReference>
<dbReference type="GO" id="GO:0005524">
    <property type="term" value="F:ATP binding"/>
    <property type="evidence" value="ECO:0007669"/>
    <property type="project" value="UniProtKB-KW"/>
</dbReference>
<dbReference type="PANTHER" id="PTHR18866">
    <property type="entry name" value="CARBOXYLASE:PYRUVATE/ACETYL-COA/PROPIONYL-COA CARBOXYLASE"/>
    <property type="match status" value="1"/>
</dbReference>
<keyword evidence="2" id="KW-0547">Nucleotide-binding</keyword>
<evidence type="ECO:0000313" key="7">
    <source>
        <dbReference type="EMBL" id="NGO70706.1"/>
    </source>
</evidence>
<keyword evidence="3" id="KW-0067">ATP-binding</keyword>
<protein>
    <submittedName>
        <fullName evidence="7">Acety-l/propionyl-CoA carboxylase subunit alpha</fullName>
    </submittedName>
</protein>
<dbReference type="Pfam" id="PF00364">
    <property type="entry name" value="Biotin_lipoyl"/>
    <property type="match status" value="1"/>
</dbReference>
<dbReference type="InterPro" id="IPR011053">
    <property type="entry name" value="Single_hybrid_motif"/>
</dbReference>
<dbReference type="Gene3D" id="2.40.50.100">
    <property type="match status" value="1"/>
</dbReference>
<evidence type="ECO:0000313" key="8">
    <source>
        <dbReference type="Proteomes" id="UP000477722"/>
    </source>
</evidence>
<dbReference type="PROSITE" id="PS50968">
    <property type="entry name" value="BIOTINYL_LIPOYL"/>
    <property type="match status" value="1"/>
</dbReference>
<keyword evidence="4" id="KW-0092">Biotin</keyword>
<feature type="domain" description="Biotin carboxylation" evidence="6">
    <location>
        <begin position="1"/>
        <end position="117"/>
    </location>
</feature>
<evidence type="ECO:0000259" key="6">
    <source>
        <dbReference type="PROSITE" id="PS50979"/>
    </source>
</evidence>
<dbReference type="AlphaFoldDB" id="A0A6G4WZJ3"/>
<dbReference type="SUPFAM" id="SSF51246">
    <property type="entry name" value="Rudiment single hybrid motif"/>
    <property type="match status" value="1"/>
</dbReference>
<dbReference type="InterPro" id="IPR001882">
    <property type="entry name" value="Biotin_BS"/>
</dbReference>
<dbReference type="PROSITE" id="PS00188">
    <property type="entry name" value="BIOTIN"/>
    <property type="match status" value="1"/>
</dbReference>
<dbReference type="SUPFAM" id="SSF51230">
    <property type="entry name" value="Single hybrid motif"/>
    <property type="match status" value="1"/>
</dbReference>
<feature type="domain" description="Lipoyl-binding" evidence="5">
    <location>
        <begin position="244"/>
        <end position="321"/>
    </location>
</feature>
<name>A0A6G4WZJ3_9ACTN</name>
<dbReference type="InterPro" id="IPR011764">
    <property type="entry name" value="Biotin_carboxylation_dom"/>
</dbReference>
<gene>
    <name evidence="7" type="ORF">G5C65_20580</name>
</gene>
<evidence type="ECO:0000256" key="3">
    <source>
        <dbReference type="ARBA" id="ARBA00022840"/>
    </source>
</evidence>
<dbReference type="InterPro" id="IPR050856">
    <property type="entry name" value="Biotin_carboxylase_complex"/>
</dbReference>
<dbReference type="InterPro" id="IPR048429">
    <property type="entry name" value="MCC_alpha_BT"/>
</dbReference>
<dbReference type="Gene3D" id="3.30.470.20">
    <property type="entry name" value="ATP-grasp fold, B domain"/>
    <property type="match status" value="1"/>
</dbReference>
<dbReference type="Pfam" id="PF21139">
    <property type="entry name" value="BT_MCC_alpha"/>
    <property type="match status" value="1"/>
</dbReference>
<evidence type="ECO:0000256" key="1">
    <source>
        <dbReference type="ARBA" id="ARBA00022598"/>
    </source>
</evidence>
<dbReference type="InterPro" id="IPR000089">
    <property type="entry name" value="Biotin_lipoyl"/>
</dbReference>